<organism evidence="5 6">
    <name type="scientific">Priestia megaterium</name>
    <name type="common">Bacillus megaterium</name>
    <dbReference type="NCBI Taxonomy" id="1404"/>
    <lineage>
        <taxon>Bacteria</taxon>
        <taxon>Bacillati</taxon>
        <taxon>Bacillota</taxon>
        <taxon>Bacilli</taxon>
        <taxon>Bacillales</taxon>
        <taxon>Bacillaceae</taxon>
        <taxon>Priestia</taxon>
    </lineage>
</organism>
<keyword evidence="3 5" id="KW-0808">Transferase</keyword>
<evidence type="ECO:0000256" key="1">
    <source>
        <dbReference type="ARBA" id="ARBA00008361"/>
    </source>
</evidence>
<evidence type="ECO:0000313" key="6">
    <source>
        <dbReference type="Proteomes" id="UP000501868"/>
    </source>
</evidence>
<dbReference type="PANTHER" id="PTHR44942">
    <property type="entry name" value="METHYLTRANSF_11 DOMAIN-CONTAINING PROTEIN"/>
    <property type="match status" value="1"/>
</dbReference>
<dbReference type="GO" id="GO:0008757">
    <property type="term" value="F:S-adenosylmethionine-dependent methyltransferase activity"/>
    <property type="evidence" value="ECO:0007669"/>
    <property type="project" value="InterPro"/>
</dbReference>
<dbReference type="InterPro" id="IPR051052">
    <property type="entry name" value="Diverse_substrate_MTase"/>
</dbReference>
<keyword evidence="2 5" id="KW-0489">Methyltransferase</keyword>
<evidence type="ECO:0000259" key="4">
    <source>
        <dbReference type="Pfam" id="PF08241"/>
    </source>
</evidence>
<gene>
    <name evidence="5" type="ORF">HFZ78_08960</name>
</gene>
<feature type="domain" description="Methyltransferase type 11" evidence="4">
    <location>
        <begin position="43"/>
        <end position="134"/>
    </location>
</feature>
<dbReference type="Gene3D" id="3.40.50.150">
    <property type="entry name" value="Vaccinia Virus protein VP39"/>
    <property type="match status" value="1"/>
</dbReference>
<dbReference type="SUPFAM" id="SSF53335">
    <property type="entry name" value="S-adenosyl-L-methionine-dependent methyltransferases"/>
    <property type="match status" value="1"/>
</dbReference>
<dbReference type="GO" id="GO:0032259">
    <property type="term" value="P:methylation"/>
    <property type="evidence" value="ECO:0007669"/>
    <property type="project" value="UniProtKB-KW"/>
</dbReference>
<sequence>MKSTKKFTDKAEAYAKYRPGYPDEYILYLLEATKLNENSIIADIGSGTGIFSRQLLERNVTVIGVEPNDDMSEKAEQSLKQNARFISVKGEAEQTTLQDKSVDLVTVAQAFHWFEKENFKLECNRILKPDAKVALVWNSRDGSSDLNKESKEICQKYCPNFKGFSGGMDETQDVYHQFFKDGIYDFKSFRNDLELDFEGFLGRYLSATYSPKKTDVEYDLFIIALSNLFEKYSHNGQIILPNITRSYLGKV</sequence>
<comment type="similarity">
    <text evidence="1">Belongs to the methyltransferase superfamily.</text>
</comment>
<dbReference type="Proteomes" id="UP000501868">
    <property type="component" value="Chromosome"/>
</dbReference>
<dbReference type="CDD" id="cd02440">
    <property type="entry name" value="AdoMet_MTases"/>
    <property type="match status" value="1"/>
</dbReference>
<accession>A0A6H1PBA6</accession>
<dbReference type="PANTHER" id="PTHR44942:SF4">
    <property type="entry name" value="METHYLTRANSFERASE TYPE 11 DOMAIN-CONTAINING PROTEIN"/>
    <property type="match status" value="1"/>
</dbReference>
<dbReference type="AlphaFoldDB" id="A0A6H1PBA6"/>
<dbReference type="EMBL" id="CP051128">
    <property type="protein sequence ID" value="QIZ10866.1"/>
    <property type="molecule type" value="Genomic_DNA"/>
</dbReference>
<reference evidence="5 6" key="2">
    <citation type="submission" date="2020-04" db="EMBL/GenBank/DDBJ databases">
        <authorList>
            <person name="Fomenkov A."/>
            <person name="Anton B.P."/>
            <person name="Roberts R.J."/>
        </authorList>
    </citation>
    <scope>NUCLEOTIDE SEQUENCE [LARGE SCALE GENOMIC DNA]</scope>
    <source>
        <strain evidence="5 6">S2</strain>
    </source>
</reference>
<proteinExistence type="inferred from homology"/>
<dbReference type="InterPro" id="IPR029063">
    <property type="entry name" value="SAM-dependent_MTases_sf"/>
</dbReference>
<name>A0A6H1PBA6_PRIMG</name>
<dbReference type="Pfam" id="PF08241">
    <property type="entry name" value="Methyltransf_11"/>
    <property type="match status" value="1"/>
</dbReference>
<dbReference type="InterPro" id="IPR013216">
    <property type="entry name" value="Methyltransf_11"/>
</dbReference>
<evidence type="ECO:0000256" key="2">
    <source>
        <dbReference type="ARBA" id="ARBA00022603"/>
    </source>
</evidence>
<protein>
    <submittedName>
        <fullName evidence="5">Class I SAM-dependent methyltransferase</fullName>
    </submittedName>
</protein>
<reference evidence="5 6" key="1">
    <citation type="submission" date="2020-04" db="EMBL/GenBank/DDBJ databases">
        <title>Genome-Wide Identification of 5-Methylcytosine Sites in Bacterial Genomes By High-Throughput Sequencing of MspJI Restriction Fragments.</title>
        <authorList>
            <person name="Wu V."/>
        </authorList>
    </citation>
    <scope>NUCLEOTIDE SEQUENCE [LARGE SCALE GENOMIC DNA]</scope>
    <source>
        <strain evidence="5 6">S2</strain>
    </source>
</reference>
<evidence type="ECO:0000313" key="5">
    <source>
        <dbReference type="EMBL" id="QIZ10866.1"/>
    </source>
</evidence>
<evidence type="ECO:0000256" key="3">
    <source>
        <dbReference type="ARBA" id="ARBA00022679"/>
    </source>
</evidence>